<protein>
    <submittedName>
        <fullName evidence="7">Putative mannitol dehydrogenase</fullName>
    </submittedName>
</protein>
<dbReference type="InterPro" id="IPR047109">
    <property type="entry name" value="CAD-like"/>
</dbReference>
<accession>A0A1R0GUY6</accession>
<dbReference type="GO" id="GO:0016616">
    <property type="term" value="F:oxidoreductase activity, acting on the CH-OH group of donors, NAD or NADP as acceptor"/>
    <property type="evidence" value="ECO:0007669"/>
    <property type="project" value="InterPro"/>
</dbReference>
<keyword evidence="4" id="KW-0560">Oxidoreductase</keyword>
<comment type="similarity">
    <text evidence="5">Belongs to the zinc-containing alcohol dehydrogenase family.</text>
</comment>
<dbReference type="InterPro" id="IPR011032">
    <property type="entry name" value="GroES-like_sf"/>
</dbReference>
<dbReference type="SUPFAM" id="SSF51735">
    <property type="entry name" value="NAD(P)-binding Rossmann-fold domains"/>
    <property type="match status" value="1"/>
</dbReference>
<dbReference type="SMART" id="SM00829">
    <property type="entry name" value="PKS_ER"/>
    <property type="match status" value="1"/>
</dbReference>
<dbReference type="Proteomes" id="UP000187455">
    <property type="component" value="Unassembled WGS sequence"/>
</dbReference>
<dbReference type="PROSITE" id="PS00065">
    <property type="entry name" value="D_2_HYDROXYACID_DH_1"/>
    <property type="match status" value="1"/>
</dbReference>
<dbReference type="CDD" id="cd05283">
    <property type="entry name" value="CAD1"/>
    <property type="match status" value="1"/>
</dbReference>
<evidence type="ECO:0000313" key="7">
    <source>
        <dbReference type="EMBL" id="OLY80689.1"/>
    </source>
</evidence>
<dbReference type="PANTHER" id="PTHR42683">
    <property type="entry name" value="ALDEHYDE REDUCTASE"/>
    <property type="match status" value="1"/>
</dbReference>
<feature type="domain" description="Enoyl reductase (ER)" evidence="6">
    <location>
        <begin position="17"/>
        <end position="348"/>
    </location>
</feature>
<dbReference type="InterPro" id="IPR013154">
    <property type="entry name" value="ADH-like_N"/>
</dbReference>
<keyword evidence="3 5" id="KW-0862">Zinc</keyword>
<dbReference type="Pfam" id="PF08240">
    <property type="entry name" value="ADH_N"/>
    <property type="match status" value="1"/>
</dbReference>
<gene>
    <name evidence="7" type="ORF">AYI68_g5212</name>
</gene>
<sequence length="350" mass="37894">MATSGTETINCWASYAKEEDLKPFQYTPRPLGENDVDIKISHCGICGSDLHTMDSEWAGTKYPVVTGHEIIGTVTAKGNKVSHLNLGDVVGVGAQVYACHKPTCGPCSRGYDAHCPHGVYTYNGKYEDGATSYGGYSERVLVDSNYAFKIPENIDHAEAAPLMCAGTTVFNPMLTHKFKKGDRVGVVGIGGLGHLAIQFASKLGCEVSAFSRSDSKKDEALKLGAHKYVNTSDPAQLEAAKGSLDFLIVTSSSSTNNYETFGSWVDFNGKIILLALPPANLELSPFFFVSKEVYIGGSLIGGIKVIKETLEFASKHNIRPVIERLPMTKVNEGVNRVRDGSVRYRVVLEN</sequence>
<keyword evidence="8" id="KW-1185">Reference proteome</keyword>
<reference evidence="7 8" key="1">
    <citation type="journal article" date="2016" name="Mol. Biol. Evol.">
        <title>Genome-Wide Survey of Gut Fungi (Harpellales) Reveals the First Horizontally Transferred Ubiquitin Gene from a Mosquito Host.</title>
        <authorList>
            <person name="Wang Y."/>
            <person name="White M.M."/>
            <person name="Kvist S."/>
            <person name="Moncalvo J.M."/>
        </authorList>
    </citation>
    <scope>NUCLEOTIDE SEQUENCE [LARGE SCALE GENOMIC DNA]</scope>
    <source>
        <strain evidence="7 8">ALG-7-W6</strain>
    </source>
</reference>
<evidence type="ECO:0000256" key="5">
    <source>
        <dbReference type="RuleBase" id="RU361277"/>
    </source>
</evidence>
<dbReference type="GO" id="GO:0008270">
    <property type="term" value="F:zinc ion binding"/>
    <property type="evidence" value="ECO:0007669"/>
    <property type="project" value="InterPro"/>
</dbReference>
<dbReference type="Pfam" id="PF00107">
    <property type="entry name" value="ADH_zinc_N"/>
    <property type="match status" value="1"/>
</dbReference>
<dbReference type="AlphaFoldDB" id="A0A1R0GUY6"/>
<proteinExistence type="inferred from homology"/>
<dbReference type="InterPro" id="IPR029752">
    <property type="entry name" value="D-isomer_DH_CS1"/>
</dbReference>
<evidence type="ECO:0000259" key="6">
    <source>
        <dbReference type="SMART" id="SM00829"/>
    </source>
</evidence>
<dbReference type="EMBL" id="LSSL01003243">
    <property type="protein sequence ID" value="OLY80689.1"/>
    <property type="molecule type" value="Genomic_DNA"/>
</dbReference>
<dbReference type="InterPro" id="IPR013149">
    <property type="entry name" value="ADH-like_C"/>
</dbReference>
<evidence type="ECO:0000256" key="2">
    <source>
        <dbReference type="ARBA" id="ARBA00022723"/>
    </source>
</evidence>
<dbReference type="InterPro" id="IPR002328">
    <property type="entry name" value="ADH_Zn_CS"/>
</dbReference>
<evidence type="ECO:0000313" key="8">
    <source>
        <dbReference type="Proteomes" id="UP000187455"/>
    </source>
</evidence>
<dbReference type="STRING" id="133383.A0A1R0GUY6"/>
<dbReference type="PROSITE" id="PS00059">
    <property type="entry name" value="ADH_ZINC"/>
    <property type="match status" value="1"/>
</dbReference>
<dbReference type="Gene3D" id="3.40.50.720">
    <property type="entry name" value="NAD(P)-binding Rossmann-like Domain"/>
    <property type="match status" value="1"/>
</dbReference>
<dbReference type="InterPro" id="IPR036291">
    <property type="entry name" value="NAD(P)-bd_dom_sf"/>
</dbReference>
<dbReference type="InterPro" id="IPR020843">
    <property type="entry name" value="ER"/>
</dbReference>
<evidence type="ECO:0000256" key="3">
    <source>
        <dbReference type="ARBA" id="ARBA00022833"/>
    </source>
</evidence>
<name>A0A1R0GUY6_9FUNG</name>
<evidence type="ECO:0000256" key="1">
    <source>
        <dbReference type="ARBA" id="ARBA00001947"/>
    </source>
</evidence>
<dbReference type="FunFam" id="3.40.50.720:FF:000022">
    <property type="entry name" value="Cinnamyl alcohol dehydrogenase"/>
    <property type="match status" value="1"/>
</dbReference>
<dbReference type="SUPFAM" id="SSF50129">
    <property type="entry name" value="GroES-like"/>
    <property type="match status" value="1"/>
</dbReference>
<dbReference type="Gene3D" id="3.90.180.10">
    <property type="entry name" value="Medium-chain alcohol dehydrogenases, catalytic domain"/>
    <property type="match status" value="1"/>
</dbReference>
<dbReference type="OrthoDB" id="1879366at2759"/>
<comment type="cofactor">
    <cofactor evidence="1 5">
        <name>Zn(2+)</name>
        <dbReference type="ChEBI" id="CHEBI:29105"/>
    </cofactor>
</comment>
<comment type="caution">
    <text evidence="7">The sequence shown here is derived from an EMBL/GenBank/DDBJ whole genome shotgun (WGS) entry which is preliminary data.</text>
</comment>
<keyword evidence="2 5" id="KW-0479">Metal-binding</keyword>
<evidence type="ECO:0000256" key="4">
    <source>
        <dbReference type="ARBA" id="ARBA00023002"/>
    </source>
</evidence>
<organism evidence="7 8">
    <name type="scientific">Smittium mucronatum</name>
    <dbReference type="NCBI Taxonomy" id="133383"/>
    <lineage>
        <taxon>Eukaryota</taxon>
        <taxon>Fungi</taxon>
        <taxon>Fungi incertae sedis</taxon>
        <taxon>Zoopagomycota</taxon>
        <taxon>Kickxellomycotina</taxon>
        <taxon>Harpellomycetes</taxon>
        <taxon>Harpellales</taxon>
        <taxon>Legeriomycetaceae</taxon>
        <taxon>Smittium</taxon>
    </lineage>
</organism>